<evidence type="ECO:0000256" key="1">
    <source>
        <dbReference type="SAM" id="Phobius"/>
    </source>
</evidence>
<dbReference type="AlphaFoldDB" id="A0A840EWN4"/>
<comment type="caution">
    <text evidence="2">The sequence shown here is derived from an EMBL/GenBank/DDBJ whole genome shotgun (WGS) entry which is preliminary data.</text>
</comment>
<evidence type="ECO:0000313" key="3">
    <source>
        <dbReference type="Proteomes" id="UP000551501"/>
    </source>
</evidence>
<proteinExistence type="predicted"/>
<sequence length="152" mass="15965">MNSWGFATGIGLLAATLATIAFVAYRRWESASLQRDADLARTLRDLADGDAVRLAAVDEFESTVYRRLFYSSVIGPRLRSVAWALLGAVLAGAGALALDQLDGVVAMVLWGVLLAATVVFALAALGFAAAAAFQAATTPRVDLSDADTDDEE</sequence>
<dbReference type="EMBL" id="JACIFP010000001">
    <property type="protein sequence ID" value="MBB4134724.1"/>
    <property type="molecule type" value="Genomic_DNA"/>
</dbReference>
<feature type="transmembrane region" description="Helical" evidence="1">
    <location>
        <begin position="6"/>
        <end position="25"/>
    </location>
</feature>
<protein>
    <recommendedName>
        <fullName evidence="4">Transmembrane protein</fullName>
    </recommendedName>
</protein>
<keyword evidence="1" id="KW-0812">Transmembrane</keyword>
<feature type="transmembrane region" description="Helical" evidence="1">
    <location>
        <begin position="104"/>
        <end position="133"/>
    </location>
</feature>
<keyword evidence="1" id="KW-1133">Transmembrane helix</keyword>
<keyword evidence="1" id="KW-0472">Membrane</keyword>
<evidence type="ECO:0000313" key="2">
    <source>
        <dbReference type="EMBL" id="MBB4134724.1"/>
    </source>
</evidence>
<organism evidence="2 3">
    <name type="scientific">Gordonia humi</name>
    <dbReference type="NCBI Taxonomy" id="686429"/>
    <lineage>
        <taxon>Bacteria</taxon>
        <taxon>Bacillati</taxon>
        <taxon>Actinomycetota</taxon>
        <taxon>Actinomycetes</taxon>
        <taxon>Mycobacteriales</taxon>
        <taxon>Gordoniaceae</taxon>
        <taxon>Gordonia</taxon>
    </lineage>
</organism>
<reference evidence="2 3" key="1">
    <citation type="submission" date="2020-08" db="EMBL/GenBank/DDBJ databases">
        <title>Sequencing the genomes of 1000 actinobacteria strains.</title>
        <authorList>
            <person name="Klenk H.-P."/>
        </authorList>
    </citation>
    <scope>NUCLEOTIDE SEQUENCE [LARGE SCALE GENOMIC DNA]</scope>
    <source>
        <strain evidence="2 3">DSM 45298</strain>
    </source>
</reference>
<dbReference type="RefSeq" id="WP_343067299.1">
    <property type="nucleotide sequence ID" value="NZ_BAABHL010000083.1"/>
</dbReference>
<dbReference type="Proteomes" id="UP000551501">
    <property type="component" value="Unassembled WGS sequence"/>
</dbReference>
<feature type="transmembrane region" description="Helical" evidence="1">
    <location>
        <begin position="81"/>
        <end position="98"/>
    </location>
</feature>
<gene>
    <name evidence="2" type="ORF">BKA16_001276</name>
</gene>
<name>A0A840EWN4_9ACTN</name>
<keyword evidence="3" id="KW-1185">Reference proteome</keyword>
<evidence type="ECO:0008006" key="4">
    <source>
        <dbReference type="Google" id="ProtNLM"/>
    </source>
</evidence>
<accession>A0A840EWN4</accession>